<evidence type="ECO:0000256" key="11">
    <source>
        <dbReference type="HAMAP-Rule" id="MF_00983"/>
    </source>
</evidence>
<gene>
    <name evidence="11 14" type="primary">priA</name>
    <name evidence="14" type="ORF">QWY31_06990</name>
</gene>
<feature type="domain" description="Helicase ATP-binding" evidence="12">
    <location>
        <begin position="316"/>
        <end position="483"/>
    </location>
</feature>
<feature type="binding site" evidence="11">
    <location>
        <position position="586"/>
    </location>
    <ligand>
        <name>Zn(2+)</name>
        <dbReference type="ChEBI" id="CHEBI:29105"/>
        <label>1</label>
    </ligand>
</feature>
<evidence type="ECO:0000256" key="9">
    <source>
        <dbReference type="ARBA" id="ARBA00023125"/>
    </source>
</evidence>
<keyword evidence="6 11" id="KW-0347">Helicase</keyword>
<evidence type="ECO:0000256" key="8">
    <source>
        <dbReference type="ARBA" id="ARBA00022840"/>
    </source>
</evidence>
<feature type="binding site" evidence="11">
    <location>
        <position position="589"/>
    </location>
    <ligand>
        <name>Zn(2+)</name>
        <dbReference type="ChEBI" id="CHEBI:29105"/>
        <label>1</label>
    </ligand>
</feature>
<dbReference type="Pfam" id="PF00270">
    <property type="entry name" value="DEAD"/>
    <property type="match status" value="1"/>
</dbReference>
<dbReference type="SUPFAM" id="SSF52540">
    <property type="entry name" value="P-loop containing nucleoside triphosphate hydrolases"/>
    <property type="match status" value="2"/>
</dbReference>
<dbReference type="PROSITE" id="PS51194">
    <property type="entry name" value="HELICASE_CTER"/>
    <property type="match status" value="1"/>
</dbReference>
<comment type="catalytic activity">
    <reaction evidence="11">
        <text>ATP + H2O = ADP + phosphate + H(+)</text>
        <dbReference type="Rhea" id="RHEA:13065"/>
        <dbReference type="ChEBI" id="CHEBI:15377"/>
        <dbReference type="ChEBI" id="CHEBI:15378"/>
        <dbReference type="ChEBI" id="CHEBI:30616"/>
        <dbReference type="ChEBI" id="CHEBI:43474"/>
        <dbReference type="ChEBI" id="CHEBI:456216"/>
        <dbReference type="EC" id="5.6.2.4"/>
    </reaction>
</comment>
<proteinExistence type="inferred from homology"/>
<evidence type="ECO:0000256" key="3">
    <source>
        <dbReference type="ARBA" id="ARBA00022723"/>
    </source>
</evidence>
<keyword evidence="10 11" id="KW-0413">Isomerase</keyword>
<feature type="binding site" evidence="11">
    <location>
        <position position="558"/>
    </location>
    <ligand>
        <name>Zn(2+)</name>
        <dbReference type="ChEBI" id="CHEBI:29105"/>
        <label>2</label>
    </ligand>
</feature>
<keyword evidence="7 11" id="KW-0862">Zinc</keyword>
<dbReference type="InterPro" id="IPR014001">
    <property type="entry name" value="Helicase_ATP-bd"/>
</dbReference>
<keyword evidence="4 11" id="KW-0547">Nucleotide-binding</keyword>
<dbReference type="PANTHER" id="PTHR30580">
    <property type="entry name" value="PRIMOSOMAL PROTEIN N"/>
    <property type="match status" value="1"/>
</dbReference>
<reference evidence="14" key="1">
    <citation type="submission" date="2023-06" db="EMBL/GenBank/DDBJ databases">
        <title>Cytophagales bacterium Strain LB-30, isolated from soil.</title>
        <authorList>
            <person name="Liu B."/>
        </authorList>
    </citation>
    <scope>NUCLEOTIDE SEQUENCE</scope>
    <source>
        <strain evidence="14">LB-30</strain>
    </source>
</reference>
<evidence type="ECO:0000256" key="4">
    <source>
        <dbReference type="ARBA" id="ARBA00022741"/>
    </source>
</evidence>
<evidence type="ECO:0000256" key="1">
    <source>
        <dbReference type="ARBA" id="ARBA00022515"/>
    </source>
</evidence>
<dbReference type="InterPro" id="IPR040498">
    <property type="entry name" value="PriA_CRR"/>
</dbReference>
<keyword evidence="8 11" id="KW-0067">ATP-binding</keyword>
<dbReference type="CDD" id="cd18804">
    <property type="entry name" value="SF2_C_priA"/>
    <property type="match status" value="1"/>
</dbReference>
<dbReference type="Proteomes" id="UP001168552">
    <property type="component" value="Unassembled WGS sequence"/>
</dbReference>
<keyword evidence="3 11" id="KW-0479">Metal-binding</keyword>
<name>A0ABT8F4N8_9BACT</name>
<protein>
    <recommendedName>
        <fullName evidence="11">Replication restart protein PriA</fullName>
    </recommendedName>
    <alternativeName>
        <fullName evidence="11">ATP-dependent DNA helicase PriA</fullName>
        <ecNumber evidence="11">5.6.2.4</ecNumber>
    </alternativeName>
    <alternativeName>
        <fullName evidence="11">DNA 3'-5' helicase PriA</fullName>
    </alternativeName>
</protein>
<comment type="cofactor">
    <cofactor evidence="11">
        <name>Zn(2+)</name>
        <dbReference type="ChEBI" id="CHEBI:29105"/>
    </cofactor>
    <text evidence="11">Binds 2 zinc ions per subunit.</text>
</comment>
<dbReference type="InterPro" id="IPR011545">
    <property type="entry name" value="DEAD/DEAH_box_helicase_dom"/>
</dbReference>
<dbReference type="InterPro" id="IPR001650">
    <property type="entry name" value="Helicase_C-like"/>
</dbReference>
<dbReference type="CDD" id="cd17929">
    <property type="entry name" value="DEXHc_priA"/>
    <property type="match status" value="1"/>
</dbReference>
<comment type="caution">
    <text evidence="14">The sequence shown here is derived from an EMBL/GenBank/DDBJ whole genome shotgun (WGS) entry which is preliminary data.</text>
</comment>
<dbReference type="EMBL" id="JAUHJS010000003">
    <property type="protein sequence ID" value="MDN4165239.1"/>
    <property type="molecule type" value="Genomic_DNA"/>
</dbReference>
<dbReference type="InterPro" id="IPR005259">
    <property type="entry name" value="PriA"/>
</dbReference>
<dbReference type="Pfam" id="PF18074">
    <property type="entry name" value="PriA_C"/>
    <property type="match status" value="1"/>
</dbReference>
<comment type="catalytic activity">
    <reaction evidence="11">
        <text>Couples ATP hydrolysis with the unwinding of duplex DNA by translocating in the 3'-5' direction.</text>
        <dbReference type="EC" id="5.6.2.4"/>
    </reaction>
</comment>
<comment type="subunit">
    <text evidence="11">Component of the replication restart primosome.</text>
</comment>
<dbReference type="InterPro" id="IPR042115">
    <property type="entry name" value="PriA_3primeBD_sf"/>
</dbReference>
<evidence type="ECO:0000256" key="2">
    <source>
        <dbReference type="ARBA" id="ARBA00022705"/>
    </source>
</evidence>
<feature type="binding site" evidence="11">
    <location>
        <position position="546"/>
    </location>
    <ligand>
        <name>Zn(2+)</name>
        <dbReference type="ChEBI" id="CHEBI:29105"/>
        <label>1</label>
    </ligand>
</feature>
<dbReference type="PANTHER" id="PTHR30580:SF0">
    <property type="entry name" value="PRIMOSOMAL PROTEIN N"/>
    <property type="match status" value="1"/>
</dbReference>
<dbReference type="RefSeq" id="WP_320003765.1">
    <property type="nucleotide sequence ID" value="NZ_JAUHJS010000003.1"/>
</dbReference>
<dbReference type="EC" id="5.6.2.4" evidence="11"/>
<feature type="domain" description="Helicase C-terminal" evidence="13">
    <location>
        <begin position="581"/>
        <end position="738"/>
    </location>
</feature>
<dbReference type="Pfam" id="PF00271">
    <property type="entry name" value="Helicase_C"/>
    <property type="match status" value="1"/>
</dbReference>
<dbReference type="NCBIfam" id="TIGR00595">
    <property type="entry name" value="priA"/>
    <property type="match status" value="1"/>
</dbReference>
<dbReference type="Gene3D" id="3.40.50.300">
    <property type="entry name" value="P-loop containing nucleotide triphosphate hydrolases"/>
    <property type="match status" value="2"/>
</dbReference>
<sequence>MMESSESLFDLEQDELPFAEVLVPLPLEQYFTYRVPRQFTDLAQVGCRVLVPFGRQKVQTGIVIQRHSKNPSVYEAKAIMDVLEERPSINAHQLSLFSWIANYYLCTEGEVLQAALPSGLKIHSEINVQLHPYYDADKEPEYPLTAHEQLLLDHLQQHDFIPFSEISKLIPLKDPSALVRSLVKKEAILLFEKLKDKFSPKTVRKISLHPDYQQKEKLQALFAQLESKGNSQKQVEVLLLLLQLQSLDNDDIGLAKAVHKSELINKGASASALKTLVKNGILHDFQETIARFQFRGETKSLPPLSKEQEQAKEAIITALSEKEVCLLQGVTGSGKTEIYMHLIEETIYNGHQALLLVPEIALTTQIVSRLQQVFGDKLGVYHSRFSDNERVEVWQKVQNDALQVVVGVRSSVFLPFENLGLVIVDEEHESSYKQFDPSPRYHARDVAVVLAHLHQAKTLVASATPSLESFYLAQEGKWGYVLLEKRFADAQMPDILLADMKKAKKRREMVQDFTPELLTQLRYVVEQKEQAILFQNRRGYAPFLQCDICAHVPRCKNCDVSLTYHQFSEEVRCHYCGYKEPVPASCEACGNSQLITVGLGTEKIEEEVVQLFPATKVQRMDLDTTRSKHSYQEIIDDFSQQKTQILIGTQMVTKGLDFDQVTLVGVLDADGLLRFPDFRASERSFQTLTQVSGRAGRKEKKGVVIIQTRDVQHPILQMVIHYQWREFYQYELNERRLFRFPPFVRLITITLRHRDKSSVKQAASQLARHLRSNLGENRVSEAHEPLISRIKNRFLMEITVKFERTGFNVQQGKAFIKQSGKSLMENKNFTGLEILYDVDPY</sequence>
<evidence type="ECO:0000313" key="14">
    <source>
        <dbReference type="EMBL" id="MDN4165239.1"/>
    </source>
</evidence>
<evidence type="ECO:0000259" key="12">
    <source>
        <dbReference type="PROSITE" id="PS51192"/>
    </source>
</evidence>
<dbReference type="SMART" id="SM00487">
    <property type="entry name" value="DEXDc"/>
    <property type="match status" value="1"/>
</dbReference>
<dbReference type="InterPro" id="IPR041222">
    <property type="entry name" value="PriA_3primeBD"/>
</dbReference>
<feature type="binding site" evidence="11">
    <location>
        <position position="549"/>
    </location>
    <ligand>
        <name>Zn(2+)</name>
        <dbReference type="ChEBI" id="CHEBI:29105"/>
        <label>1</label>
    </ligand>
</feature>
<dbReference type="InterPro" id="IPR041236">
    <property type="entry name" value="PriA_C"/>
</dbReference>
<organism evidence="14 15">
    <name type="scientific">Shiella aurantiaca</name>
    <dbReference type="NCBI Taxonomy" id="3058365"/>
    <lineage>
        <taxon>Bacteria</taxon>
        <taxon>Pseudomonadati</taxon>
        <taxon>Bacteroidota</taxon>
        <taxon>Cytophagia</taxon>
        <taxon>Cytophagales</taxon>
        <taxon>Shiellaceae</taxon>
        <taxon>Shiella</taxon>
    </lineage>
</organism>
<keyword evidence="15" id="KW-1185">Reference proteome</keyword>
<dbReference type="Gene3D" id="3.40.1440.60">
    <property type="entry name" value="PriA, 3(prime) DNA-binding domain"/>
    <property type="match status" value="1"/>
</dbReference>
<comment type="similarity">
    <text evidence="11">Belongs to the helicase family. PriA subfamily.</text>
</comment>
<feature type="binding site" evidence="11">
    <location>
        <position position="555"/>
    </location>
    <ligand>
        <name>Zn(2+)</name>
        <dbReference type="ChEBI" id="CHEBI:29105"/>
        <label>2</label>
    </ligand>
</feature>
<keyword evidence="2 11" id="KW-0235">DNA replication</keyword>
<evidence type="ECO:0000259" key="13">
    <source>
        <dbReference type="PROSITE" id="PS51194"/>
    </source>
</evidence>
<dbReference type="PROSITE" id="PS51192">
    <property type="entry name" value="HELICASE_ATP_BIND_1"/>
    <property type="match status" value="1"/>
</dbReference>
<keyword evidence="1 11" id="KW-0639">Primosome</keyword>
<evidence type="ECO:0000256" key="7">
    <source>
        <dbReference type="ARBA" id="ARBA00022833"/>
    </source>
</evidence>
<comment type="function">
    <text evidence="11">Initiates the restart of stalled replication forks, which reloads the replicative helicase on sites other than the origin of replication. Recognizes and binds to abandoned replication forks and remodels them to uncover a helicase loading site. Promotes assembly of the primosome at these replication forks.</text>
</comment>
<dbReference type="InterPro" id="IPR027417">
    <property type="entry name" value="P-loop_NTPase"/>
</dbReference>
<keyword evidence="5 11" id="KW-0378">Hydrolase</keyword>
<evidence type="ECO:0000256" key="10">
    <source>
        <dbReference type="ARBA" id="ARBA00023235"/>
    </source>
</evidence>
<dbReference type="HAMAP" id="MF_00983">
    <property type="entry name" value="PriA"/>
    <property type="match status" value="1"/>
</dbReference>
<dbReference type="Pfam" id="PF17764">
    <property type="entry name" value="PriA_3primeBD"/>
    <property type="match status" value="1"/>
</dbReference>
<evidence type="ECO:0000256" key="6">
    <source>
        <dbReference type="ARBA" id="ARBA00022806"/>
    </source>
</evidence>
<evidence type="ECO:0000313" key="15">
    <source>
        <dbReference type="Proteomes" id="UP001168552"/>
    </source>
</evidence>
<dbReference type="Pfam" id="PF18319">
    <property type="entry name" value="Zn_ribbon_PriA"/>
    <property type="match status" value="1"/>
</dbReference>
<accession>A0ABT8F4N8</accession>
<evidence type="ECO:0000256" key="5">
    <source>
        <dbReference type="ARBA" id="ARBA00022801"/>
    </source>
</evidence>
<feature type="binding site" evidence="11">
    <location>
        <position position="573"/>
    </location>
    <ligand>
        <name>Zn(2+)</name>
        <dbReference type="ChEBI" id="CHEBI:29105"/>
        <label>2</label>
    </ligand>
</feature>
<keyword evidence="9 11" id="KW-0238">DNA-binding</keyword>
<dbReference type="SMART" id="SM00490">
    <property type="entry name" value="HELICc"/>
    <property type="match status" value="1"/>
</dbReference>
<feature type="binding site" evidence="11">
    <location>
        <position position="576"/>
    </location>
    <ligand>
        <name>Zn(2+)</name>
        <dbReference type="ChEBI" id="CHEBI:29105"/>
        <label>2</label>
    </ligand>
</feature>